<reference evidence="2" key="2">
    <citation type="submission" date="2020-09" db="EMBL/GenBank/DDBJ databases">
        <authorList>
            <person name="Sun Q."/>
            <person name="Zhou Y."/>
        </authorList>
    </citation>
    <scope>NUCLEOTIDE SEQUENCE</scope>
    <source>
        <strain evidence="2">CGMCC 1.16067</strain>
    </source>
</reference>
<reference evidence="2" key="1">
    <citation type="journal article" date="2014" name="Int. J. Syst. Evol. Microbiol.">
        <title>Complete genome sequence of Corynebacterium casei LMG S-19264T (=DSM 44701T), isolated from a smear-ripened cheese.</title>
        <authorList>
            <consortium name="US DOE Joint Genome Institute (JGI-PGF)"/>
            <person name="Walter F."/>
            <person name="Albersmeier A."/>
            <person name="Kalinowski J."/>
            <person name="Ruckert C."/>
        </authorList>
    </citation>
    <scope>NUCLEOTIDE SEQUENCE</scope>
    <source>
        <strain evidence="2">CGMCC 1.16067</strain>
    </source>
</reference>
<feature type="transmembrane region" description="Helical" evidence="1">
    <location>
        <begin position="15"/>
        <end position="38"/>
    </location>
</feature>
<keyword evidence="1" id="KW-0472">Membrane</keyword>
<dbReference type="Proteomes" id="UP000649179">
    <property type="component" value="Unassembled WGS sequence"/>
</dbReference>
<comment type="caution">
    <text evidence="2">The sequence shown here is derived from an EMBL/GenBank/DDBJ whole genome shotgun (WGS) entry which is preliminary data.</text>
</comment>
<keyword evidence="3" id="KW-1185">Reference proteome</keyword>
<dbReference type="AlphaFoldDB" id="A0A917BD24"/>
<evidence type="ECO:0000313" key="3">
    <source>
        <dbReference type="Proteomes" id="UP000649179"/>
    </source>
</evidence>
<name>A0A917BD24_9ACTN</name>
<dbReference type="RefSeq" id="WP_188778633.1">
    <property type="nucleotide sequence ID" value="NZ_BMKQ01000001.1"/>
</dbReference>
<evidence type="ECO:0000256" key="1">
    <source>
        <dbReference type="SAM" id="Phobius"/>
    </source>
</evidence>
<organism evidence="2 3">
    <name type="scientific">Marmoricola endophyticus</name>
    <dbReference type="NCBI Taxonomy" id="2040280"/>
    <lineage>
        <taxon>Bacteria</taxon>
        <taxon>Bacillati</taxon>
        <taxon>Actinomycetota</taxon>
        <taxon>Actinomycetes</taxon>
        <taxon>Propionibacteriales</taxon>
        <taxon>Nocardioidaceae</taxon>
        <taxon>Marmoricola</taxon>
    </lineage>
</organism>
<keyword evidence="1" id="KW-1133">Transmembrane helix</keyword>
<sequence length="45" mass="4537">MPLVTVLAAEEGPGAAPFLIALIVLVILIGALLGLLAMGKGREHS</sequence>
<proteinExistence type="predicted"/>
<dbReference type="EMBL" id="BMKQ01000001">
    <property type="protein sequence ID" value="GGF37758.1"/>
    <property type="molecule type" value="Genomic_DNA"/>
</dbReference>
<keyword evidence="1" id="KW-0812">Transmembrane</keyword>
<gene>
    <name evidence="2" type="ORF">GCM10011519_09130</name>
</gene>
<protein>
    <submittedName>
        <fullName evidence="2">Uncharacterized protein</fullName>
    </submittedName>
</protein>
<accession>A0A917BD24</accession>
<evidence type="ECO:0000313" key="2">
    <source>
        <dbReference type="EMBL" id="GGF37758.1"/>
    </source>
</evidence>